<dbReference type="AlphaFoldDB" id="A0A507CJQ4"/>
<accession>A0A507CJQ4</accession>
<sequence length="82" mass="9563">MARRREEIRQVLGTGPIRTVRVDVNDQSTGNTRNATPERELCENMRCTYQTDCASDSSSNICFRPVVICRHIHQLYSWYISR</sequence>
<name>A0A507CJQ4_9FUNG</name>
<comment type="caution">
    <text evidence="1">The sequence shown here is derived from an EMBL/GenBank/DDBJ whole genome shotgun (WGS) entry which is preliminary data.</text>
</comment>
<evidence type="ECO:0000313" key="2">
    <source>
        <dbReference type="Proteomes" id="UP000320475"/>
    </source>
</evidence>
<evidence type="ECO:0000313" key="1">
    <source>
        <dbReference type="EMBL" id="TPX39972.1"/>
    </source>
</evidence>
<dbReference type="Proteomes" id="UP000320475">
    <property type="component" value="Unassembled WGS sequence"/>
</dbReference>
<proteinExistence type="predicted"/>
<organism evidence="1 2">
    <name type="scientific">Synchytrium endobioticum</name>
    <dbReference type="NCBI Taxonomy" id="286115"/>
    <lineage>
        <taxon>Eukaryota</taxon>
        <taxon>Fungi</taxon>
        <taxon>Fungi incertae sedis</taxon>
        <taxon>Chytridiomycota</taxon>
        <taxon>Chytridiomycota incertae sedis</taxon>
        <taxon>Chytridiomycetes</taxon>
        <taxon>Synchytriales</taxon>
        <taxon>Synchytriaceae</taxon>
        <taxon>Synchytrium</taxon>
    </lineage>
</organism>
<gene>
    <name evidence="1" type="ORF">SeLEV6574_g06885</name>
</gene>
<protein>
    <submittedName>
        <fullName evidence="1">Uncharacterized protein</fullName>
    </submittedName>
</protein>
<reference evidence="1 2" key="1">
    <citation type="journal article" date="2019" name="Sci. Rep.">
        <title>Comparative genomics of chytrid fungi reveal insights into the obligate biotrophic and pathogenic lifestyle of Synchytrium endobioticum.</title>
        <authorList>
            <person name="van de Vossenberg B.T.L.H."/>
            <person name="Warris S."/>
            <person name="Nguyen H.D.T."/>
            <person name="van Gent-Pelzer M.P.E."/>
            <person name="Joly D.L."/>
            <person name="van de Geest H.C."/>
            <person name="Bonants P.J.M."/>
            <person name="Smith D.S."/>
            <person name="Levesque C.A."/>
            <person name="van der Lee T.A.J."/>
        </authorList>
    </citation>
    <scope>NUCLEOTIDE SEQUENCE [LARGE SCALE GENOMIC DNA]</scope>
    <source>
        <strain evidence="1 2">LEV6574</strain>
    </source>
</reference>
<dbReference type="EMBL" id="QEAM01000427">
    <property type="protein sequence ID" value="TPX39972.1"/>
    <property type="molecule type" value="Genomic_DNA"/>
</dbReference>